<protein>
    <submittedName>
        <fullName evidence="1">Uncharacterized protein</fullName>
    </submittedName>
</protein>
<organism evidence="1">
    <name type="scientific">marine metagenome</name>
    <dbReference type="NCBI Taxonomy" id="408172"/>
    <lineage>
        <taxon>unclassified sequences</taxon>
        <taxon>metagenomes</taxon>
        <taxon>ecological metagenomes</taxon>
    </lineage>
</organism>
<reference evidence="1" key="1">
    <citation type="submission" date="2018-05" db="EMBL/GenBank/DDBJ databases">
        <authorList>
            <person name="Lanie J.A."/>
            <person name="Ng W.-L."/>
            <person name="Kazmierczak K.M."/>
            <person name="Andrzejewski T.M."/>
            <person name="Davidsen T.M."/>
            <person name="Wayne K.J."/>
            <person name="Tettelin H."/>
            <person name="Glass J.I."/>
            <person name="Rusch D."/>
            <person name="Podicherti R."/>
            <person name="Tsui H.-C.T."/>
            <person name="Winkler M.E."/>
        </authorList>
    </citation>
    <scope>NUCLEOTIDE SEQUENCE</scope>
</reference>
<name>A0A381VSL9_9ZZZZ</name>
<accession>A0A381VSL9</accession>
<evidence type="ECO:0000313" key="1">
    <source>
        <dbReference type="EMBL" id="SVA42553.1"/>
    </source>
</evidence>
<dbReference type="EMBL" id="UINC01009490">
    <property type="protein sequence ID" value="SVA42553.1"/>
    <property type="molecule type" value="Genomic_DNA"/>
</dbReference>
<dbReference type="AlphaFoldDB" id="A0A381VSL9"/>
<sequence length="71" mass="8047">MAIFLIFEISASGIDLAVVDEGDIAEQSKRKKKNIDTYFFMVGFFERVLNLIVRLYLFKSGGAKPNFAKKP</sequence>
<gene>
    <name evidence="1" type="ORF">METZ01_LOCUS95407</name>
</gene>
<proteinExistence type="predicted"/>